<evidence type="ECO:0000256" key="5">
    <source>
        <dbReference type="NCBIfam" id="TIGR00559"/>
    </source>
</evidence>
<gene>
    <name evidence="4" type="primary">pdxJ</name>
    <name evidence="6" type="ORF">FD145_1491</name>
</gene>
<dbReference type="SUPFAM" id="SSF63892">
    <property type="entry name" value="Pyridoxine 5'-phosphate synthase"/>
    <property type="match status" value="1"/>
</dbReference>
<evidence type="ECO:0000313" key="6">
    <source>
        <dbReference type="EMBL" id="KAF0132956.1"/>
    </source>
</evidence>
<dbReference type="EMBL" id="WPAF01000038">
    <property type="protein sequence ID" value="KAF0132956.1"/>
    <property type="molecule type" value="Genomic_DNA"/>
</dbReference>
<dbReference type="InterPro" id="IPR013785">
    <property type="entry name" value="Aldolase_TIM"/>
</dbReference>
<feature type="binding site" evidence="4">
    <location>
        <position position="98"/>
    </location>
    <ligand>
        <name>1-deoxy-D-xylulose 5-phosphate</name>
        <dbReference type="ChEBI" id="CHEBI:57792"/>
    </ligand>
</feature>
<comment type="subunit">
    <text evidence="4">Homooctamer; tetramer of dimers.</text>
</comment>
<proteinExistence type="inferred from homology"/>
<dbReference type="Gene3D" id="3.20.20.70">
    <property type="entry name" value="Aldolase class I"/>
    <property type="match status" value="1"/>
</dbReference>
<comment type="function">
    <text evidence="4">Catalyzes the complicated ring closure reaction between the two acyclic compounds 1-deoxy-D-xylulose-5-phosphate (DXP) and 3-amino-2-oxopropyl phosphate (1-amino-acetone-3-phosphate or AAP) to form pyridoxine 5'-phosphate (PNP) and inorganic phosphate.</text>
</comment>
<comment type="subcellular location">
    <subcellularLocation>
        <location evidence="4">Cytoplasm</location>
    </subcellularLocation>
</comment>
<feature type="binding site" evidence="4">
    <location>
        <position position="49"/>
    </location>
    <ligand>
        <name>1-deoxy-D-xylulose 5-phosphate</name>
        <dbReference type="ChEBI" id="CHEBI:57792"/>
    </ligand>
</feature>
<feature type="active site" description="Proton acceptor" evidence="4">
    <location>
        <position position="42"/>
    </location>
</feature>
<feature type="binding site" evidence="4">
    <location>
        <position position="17"/>
    </location>
    <ligand>
        <name>3-amino-2-oxopropyl phosphate</name>
        <dbReference type="ChEBI" id="CHEBI:57279"/>
    </ligand>
</feature>
<evidence type="ECO:0000256" key="4">
    <source>
        <dbReference type="HAMAP-Rule" id="MF_00279"/>
    </source>
</evidence>
<dbReference type="Proteomes" id="UP000488506">
    <property type="component" value="Unassembled WGS sequence"/>
</dbReference>
<feature type="active site" description="Proton acceptor" evidence="4">
    <location>
        <position position="68"/>
    </location>
</feature>
<dbReference type="CDD" id="cd00003">
    <property type="entry name" value="PNPsynthase"/>
    <property type="match status" value="1"/>
</dbReference>
<dbReference type="InterPro" id="IPR036130">
    <property type="entry name" value="Pyridoxine-5'_phos_synth"/>
</dbReference>
<dbReference type="PANTHER" id="PTHR30456:SF0">
    <property type="entry name" value="PYRIDOXINE 5'-PHOSPHATE SYNTHASE"/>
    <property type="match status" value="1"/>
</dbReference>
<dbReference type="NCBIfam" id="TIGR00559">
    <property type="entry name" value="pdxJ"/>
    <property type="match status" value="1"/>
</dbReference>
<dbReference type="AlphaFoldDB" id="A0A833L026"/>
<evidence type="ECO:0000256" key="3">
    <source>
        <dbReference type="ARBA" id="ARBA00023096"/>
    </source>
</evidence>
<feature type="binding site" evidence="4">
    <location>
        <position position="6"/>
    </location>
    <ligand>
        <name>3-amino-2-oxopropyl phosphate</name>
        <dbReference type="ChEBI" id="CHEBI:57279"/>
    </ligand>
</feature>
<dbReference type="NCBIfam" id="NF003627">
    <property type="entry name" value="PRK05265.1-5"/>
    <property type="match status" value="1"/>
</dbReference>
<evidence type="ECO:0000313" key="7">
    <source>
        <dbReference type="Proteomes" id="UP000488506"/>
    </source>
</evidence>
<dbReference type="GO" id="GO:0005829">
    <property type="term" value="C:cytosol"/>
    <property type="evidence" value="ECO:0007669"/>
    <property type="project" value="TreeGrafter"/>
</dbReference>
<feature type="site" description="Transition state stabilizer" evidence="4">
    <location>
        <position position="149"/>
    </location>
</feature>
<evidence type="ECO:0000256" key="1">
    <source>
        <dbReference type="ARBA" id="ARBA00022490"/>
    </source>
</evidence>
<dbReference type="EC" id="2.6.99.2" evidence="4 5"/>
<keyword evidence="2 4" id="KW-0808">Transferase</keyword>
<name>A0A833L026_UNCSA</name>
<organism evidence="6 7">
    <name type="scientific">Candidatus Saganbacteria bacterium</name>
    <dbReference type="NCBI Taxonomy" id="2575572"/>
    <lineage>
        <taxon>Bacteria</taxon>
        <taxon>Bacillati</taxon>
        <taxon>Saganbacteria</taxon>
    </lineage>
</organism>
<comment type="caution">
    <text evidence="6">The sequence shown here is derived from an EMBL/GenBank/DDBJ whole genome shotgun (WGS) entry which is preliminary data.</text>
</comment>
<comment type="similarity">
    <text evidence="4">Belongs to the PNP synthase family.</text>
</comment>
<dbReference type="UniPathway" id="UPA00244">
    <property type="reaction ID" value="UER00313"/>
</dbReference>
<protein>
    <recommendedName>
        <fullName evidence="4 5">Pyridoxine 5'-phosphate synthase</fullName>
        <shortName evidence="4">PNP synthase</shortName>
        <ecNumber evidence="4 5">2.6.99.2</ecNumber>
    </recommendedName>
</protein>
<dbReference type="GO" id="GO:0033856">
    <property type="term" value="F:pyridoxine 5'-phosphate synthase activity"/>
    <property type="evidence" value="ECO:0007669"/>
    <property type="project" value="UniProtKB-UniRule"/>
</dbReference>
<keyword evidence="1 4" id="KW-0963">Cytoplasm</keyword>
<dbReference type="GO" id="GO:0008615">
    <property type="term" value="P:pyridoxine biosynthetic process"/>
    <property type="evidence" value="ECO:0007669"/>
    <property type="project" value="UniProtKB-UniRule"/>
</dbReference>
<feature type="active site" description="Proton donor" evidence="4">
    <location>
        <position position="189"/>
    </location>
</feature>
<reference evidence="6 7" key="1">
    <citation type="submission" date="2019-12" db="EMBL/GenBank/DDBJ databases">
        <authorList>
            <person name="Wolfe R."/>
            <person name="Danczak R."/>
            <person name="Wilkins M."/>
        </authorList>
    </citation>
    <scope>NUCLEOTIDE SEQUENCE [LARGE SCALE GENOMIC DNA]</scope>
    <source>
        <strain evidence="6">X2_MaxBin.013</strain>
    </source>
</reference>
<evidence type="ECO:0000256" key="2">
    <source>
        <dbReference type="ARBA" id="ARBA00022679"/>
    </source>
</evidence>
<comment type="pathway">
    <text evidence="4">Cofactor biosynthesis; pyridoxine 5'-phosphate biosynthesis; pyridoxine 5'-phosphate from D-erythrose 4-phosphate: step 5/5.</text>
</comment>
<dbReference type="NCBIfam" id="NF003625">
    <property type="entry name" value="PRK05265.1-3"/>
    <property type="match status" value="1"/>
</dbReference>
<feature type="binding site" evidence="4">
    <location>
        <begin position="8"/>
        <end position="9"/>
    </location>
    <ligand>
        <name>1-deoxy-D-xylulose 5-phosphate</name>
        <dbReference type="ChEBI" id="CHEBI:57792"/>
    </ligand>
</feature>
<dbReference type="PANTHER" id="PTHR30456">
    <property type="entry name" value="PYRIDOXINE 5'-PHOSPHATE SYNTHASE"/>
    <property type="match status" value="1"/>
</dbReference>
<feature type="binding site" evidence="4">
    <location>
        <begin position="211"/>
        <end position="212"/>
    </location>
    <ligand>
        <name>3-amino-2-oxopropyl phosphate</name>
        <dbReference type="ChEBI" id="CHEBI:57279"/>
    </ligand>
</feature>
<dbReference type="InterPro" id="IPR004569">
    <property type="entry name" value="PyrdxlP_synth_PdxJ"/>
</dbReference>
<sequence length="235" mass="26136">MRLGINIDHVATLRQARQEKFPDPSDAAKECIAGGADGIVCHLREDRRHIQDYDVKKIKELNARLDLEMAATDEMVRYAIKIKPDMVTLVPEKREEITTEGGLDVVKYSKKLKNVIKKLQDAGIIVSLFIDPVSKQVEESAVLCAKFIEIHTGKYANAKTADKKDLQLKIIGTMVQKARLIGLKINAGHGLDYSNVKQIIKIPGIEELNIGFSVVARSVFVGMKQAVIEMKEAIS</sequence>
<dbReference type="Pfam" id="PF03740">
    <property type="entry name" value="PdxJ"/>
    <property type="match status" value="1"/>
</dbReference>
<accession>A0A833L026</accession>
<dbReference type="HAMAP" id="MF_00279">
    <property type="entry name" value="PdxJ"/>
    <property type="match status" value="1"/>
</dbReference>
<comment type="catalytic activity">
    <reaction evidence="4">
        <text>3-amino-2-oxopropyl phosphate + 1-deoxy-D-xylulose 5-phosphate = pyridoxine 5'-phosphate + phosphate + 2 H2O + H(+)</text>
        <dbReference type="Rhea" id="RHEA:15265"/>
        <dbReference type="ChEBI" id="CHEBI:15377"/>
        <dbReference type="ChEBI" id="CHEBI:15378"/>
        <dbReference type="ChEBI" id="CHEBI:43474"/>
        <dbReference type="ChEBI" id="CHEBI:57279"/>
        <dbReference type="ChEBI" id="CHEBI:57792"/>
        <dbReference type="ChEBI" id="CHEBI:58589"/>
        <dbReference type="EC" id="2.6.99.2"/>
    </reaction>
</comment>
<keyword evidence="3 4" id="KW-0664">Pyridoxine biosynthesis</keyword>
<feature type="binding site" evidence="4">
    <location>
        <position position="44"/>
    </location>
    <ligand>
        <name>1-deoxy-D-xylulose 5-phosphate</name>
        <dbReference type="ChEBI" id="CHEBI:57792"/>
    </ligand>
</feature>
<feature type="binding site" evidence="4">
    <location>
        <position position="190"/>
    </location>
    <ligand>
        <name>3-amino-2-oxopropyl phosphate</name>
        <dbReference type="ChEBI" id="CHEBI:57279"/>
    </ligand>
</feature>